<keyword evidence="3" id="KW-1185">Reference proteome</keyword>
<protein>
    <submittedName>
        <fullName evidence="2">Uncharacterized protein</fullName>
    </submittedName>
</protein>
<name>A0AAD8Y7U6_9STRA</name>
<evidence type="ECO:0000313" key="2">
    <source>
        <dbReference type="EMBL" id="KAK1741203.1"/>
    </source>
</evidence>
<dbReference type="AlphaFoldDB" id="A0AAD8Y7U6"/>
<feature type="compositionally biased region" description="Low complexity" evidence="1">
    <location>
        <begin position="70"/>
        <end position="81"/>
    </location>
</feature>
<proteinExistence type="predicted"/>
<dbReference type="Proteomes" id="UP001224775">
    <property type="component" value="Unassembled WGS sequence"/>
</dbReference>
<sequence length="346" mass="38157">MIMSLLRPLSNNAGASIAGRRRCACASASNVKLSSVPLVSNPAWRRHISCHHLNRNSINNGGCSRRRAFSTKNSNTSNNSNAQVKGKQPSSSKHTITDCATKSSTTATSPSIEQQLSALQSEIAHLSYLIKQTSTQQLETASLSRRAEARAYIIEHKLMDIQSHVVKIPEMEHLTKSLRQYLEKYSPSLLSDAFQRAAASSATVVGRDVLINKYTIWITLGSLLLFWQYRVTMYQRTSEEVADIAAMTLQQDTLRCQIQETLATVANSPSTLASLSLLFQQLISEERTQQHLIDLIVRALGSEGVRLAALSLLEVCFQNEELQVRAGEFLKVAAKVAVLDEGVQKS</sequence>
<evidence type="ECO:0000313" key="3">
    <source>
        <dbReference type="Proteomes" id="UP001224775"/>
    </source>
</evidence>
<reference evidence="2" key="1">
    <citation type="submission" date="2023-06" db="EMBL/GenBank/DDBJ databases">
        <title>Survivors Of The Sea: Transcriptome response of Skeletonema marinoi to long-term dormancy.</title>
        <authorList>
            <person name="Pinder M.I.M."/>
            <person name="Kourtchenko O."/>
            <person name="Robertson E.K."/>
            <person name="Larsson T."/>
            <person name="Maumus F."/>
            <person name="Osuna-Cruz C.M."/>
            <person name="Vancaester E."/>
            <person name="Stenow R."/>
            <person name="Vandepoele K."/>
            <person name="Ploug H."/>
            <person name="Bruchert V."/>
            <person name="Godhe A."/>
            <person name="Topel M."/>
        </authorList>
    </citation>
    <scope>NUCLEOTIDE SEQUENCE</scope>
    <source>
        <strain evidence="2">R05AC</strain>
    </source>
</reference>
<dbReference type="EMBL" id="JATAAI010000014">
    <property type="protein sequence ID" value="KAK1741203.1"/>
    <property type="molecule type" value="Genomic_DNA"/>
</dbReference>
<evidence type="ECO:0000256" key="1">
    <source>
        <dbReference type="SAM" id="MobiDB-lite"/>
    </source>
</evidence>
<organism evidence="2 3">
    <name type="scientific">Skeletonema marinoi</name>
    <dbReference type="NCBI Taxonomy" id="267567"/>
    <lineage>
        <taxon>Eukaryota</taxon>
        <taxon>Sar</taxon>
        <taxon>Stramenopiles</taxon>
        <taxon>Ochrophyta</taxon>
        <taxon>Bacillariophyta</taxon>
        <taxon>Coscinodiscophyceae</taxon>
        <taxon>Thalassiosirophycidae</taxon>
        <taxon>Thalassiosirales</taxon>
        <taxon>Skeletonemataceae</taxon>
        <taxon>Skeletonema</taxon>
        <taxon>Skeletonema marinoi-dohrnii complex</taxon>
    </lineage>
</organism>
<accession>A0AAD8Y7U6</accession>
<comment type="caution">
    <text evidence="2">The sequence shown here is derived from an EMBL/GenBank/DDBJ whole genome shotgun (WGS) entry which is preliminary data.</text>
</comment>
<feature type="non-terminal residue" evidence="2">
    <location>
        <position position="346"/>
    </location>
</feature>
<feature type="region of interest" description="Disordered" evidence="1">
    <location>
        <begin position="61"/>
        <end position="107"/>
    </location>
</feature>
<gene>
    <name evidence="2" type="ORF">QTG54_008455</name>
</gene>